<reference evidence="18 19" key="1">
    <citation type="submission" date="2018-06" db="EMBL/GenBank/DDBJ databases">
        <title>Whole genome sequencing of Candida tropicalis (genome annotated by CSBL at Korea University).</title>
        <authorList>
            <person name="Ahn J."/>
        </authorList>
    </citation>
    <scope>NUCLEOTIDE SEQUENCE [LARGE SCALE GENOMIC DNA]</scope>
    <source>
        <strain evidence="18 19">ATCC 20962</strain>
    </source>
</reference>
<keyword evidence="11" id="KW-0119">Carbohydrate metabolism</keyword>
<dbReference type="InterPro" id="IPR025928">
    <property type="entry name" value="Flocculin_t3_rpt"/>
</dbReference>
<keyword evidence="12 14" id="KW-0326">Glycosidase</keyword>
<evidence type="ECO:0000313" key="19">
    <source>
        <dbReference type="Proteomes" id="UP000253472"/>
    </source>
</evidence>
<proteinExistence type="predicted"/>
<dbReference type="EC" id="3.2.1.14" evidence="3"/>
<keyword evidence="9" id="KW-0146">Chitin degradation</keyword>
<evidence type="ECO:0000256" key="5">
    <source>
        <dbReference type="ARBA" id="ARBA00022525"/>
    </source>
</evidence>
<evidence type="ECO:0000256" key="7">
    <source>
        <dbReference type="ARBA" id="ARBA00022729"/>
    </source>
</evidence>
<evidence type="ECO:0000256" key="4">
    <source>
        <dbReference type="ARBA" id="ARBA00022512"/>
    </source>
</evidence>
<keyword evidence="6" id="KW-0147">Chitin-binding</keyword>
<dbReference type="PROSITE" id="PS51910">
    <property type="entry name" value="GH18_2"/>
    <property type="match status" value="1"/>
</dbReference>
<dbReference type="Gene3D" id="3.20.20.80">
    <property type="entry name" value="Glycosidases"/>
    <property type="match status" value="1"/>
</dbReference>
<dbReference type="OrthoDB" id="6020543at2759"/>
<dbReference type="GO" id="GO:0008843">
    <property type="term" value="F:endochitinase activity"/>
    <property type="evidence" value="ECO:0007669"/>
    <property type="project" value="UniProtKB-EC"/>
</dbReference>
<keyword evidence="4" id="KW-0134">Cell wall</keyword>
<keyword evidence="13" id="KW-0624">Polysaccharide degradation</keyword>
<dbReference type="PANTHER" id="PTHR45708:SF49">
    <property type="entry name" value="ENDOCHITINASE"/>
    <property type="match status" value="1"/>
</dbReference>
<evidence type="ECO:0000259" key="17">
    <source>
        <dbReference type="PROSITE" id="PS51910"/>
    </source>
</evidence>
<keyword evidence="5" id="KW-0964">Secreted</keyword>
<evidence type="ECO:0000313" key="18">
    <source>
        <dbReference type="EMBL" id="RCK65254.1"/>
    </source>
</evidence>
<dbReference type="CDD" id="cd02877">
    <property type="entry name" value="GH18_hevamine_XipI_class_III"/>
    <property type="match status" value="1"/>
</dbReference>
<feature type="compositionally biased region" description="Low complexity" evidence="15">
    <location>
        <begin position="318"/>
        <end position="334"/>
    </location>
</feature>
<dbReference type="GO" id="GO:0006032">
    <property type="term" value="P:chitin catabolic process"/>
    <property type="evidence" value="ECO:0007669"/>
    <property type="project" value="UniProtKB-KW"/>
</dbReference>
<comment type="caution">
    <text evidence="18">The sequence shown here is derived from an EMBL/GenBank/DDBJ whole genome shotgun (WGS) entry which is preliminary data.</text>
</comment>
<dbReference type="GO" id="GO:0009277">
    <property type="term" value="C:fungal-type cell wall"/>
    <property type="evidence" value="ECO:0007669"/>
    <property type="project" value="UniProtKB-ARBA"/>
</dbReference>
<feature type="compositionally biased region" description="Polar residues" evidence="15">
    <location>
        <begin position="402"/>
        <end position="427"/>
    </location>
</feature>
<evidence type="ECO:0000256" key="14">
    <source>
        <dbReference type="RuleBase" id="RU000489"/>
    </source>
</evidence>
<evidence type="ECO:0000256" key="10">
    <source>
        <dbReference type="ARBA" id="ARBA00023180"/>
    </source>
</evidence>
<dbReference type="EMBL" id="QLNQ01000021">
    <property type="protein sequence ID" value="RCK65254.1"/>
    <property type="molecule type" value="Genomic_DNA"/>
</dbReference>
<dbReference type="SUPFAM" id="SSF51445">
    <property type="entry name" value="(Trans)glycosidases"/>
    <property type="match status" value="1"/>
</dbReference>
<dbReference type="PROSITE" id="PS01095">
    <property type="entry name" value="GH18_1"/>
    <property type="match status" value="1"/>
</dbReference>
<name>A0A367YHB2_9ASCO</name>
<protein>
    <recommendedName>
        <fullName evidence="3">chitinase</fullName>
        <ecNumber evidence="3">3.2.1.14</ecNumber>
    </recommendedName>
</protein>
<feature type="signal peptide" evidence="16">
    <location>
        <begin position="1"/>
        <end position="19"/>
    </location>
</feature>
<evidence type="ECO:0000256" key="6">
    <source>
        <dbReference type="ARBA" id="ARBA00022669"/>
    </source>
</evidence>
<dbReference type="InterPro" id="IPR045321">
    <property type="entry name" value="Cts1-like"/>
</dbReference>
<evidence type="ECO:0000256" key="16">
    <source>
        <dbReference type="SAM" id="SignalP"/>
    </source>
</evidence>
<evidence type="ECO:0000256" key="8">
    <source>
        <dbReference type="ARBA" id="ARBA00022801"/>
    </source>
</evidence>
<gene>
    <name evidence="18" type="primary">CHT2</name>
    <name evidence="18" type="ORF">Cantr_00694</name>
</gene>
<dbReference type="Pfam" id="PF00704">
    <property type="entry name" value="Glyco_hydro_18"/>
    <property type="match status" value="1"/>
</dbReference>
<dbReference type="Pfam" id="PF13928">
    <property type="entry name" value="Flocculin_t3"/>
    <property type="match status" value="1"/>
</dbReference>
<dbReference type="InterPro" id="IPR050542">
    <property type="entry name" value="Glycosyl_Hydrlase18_Chitinase"/>
</dbReference>
<evidence type="ECO:0000256" key="1">
    <source>
        <dbReference type="ARBA" id="ARBA00000822"/>
    </source>
</evidence>
<keyword evidence="19" id="KW-1185">Reference proteome</keyword>
<evidence type="ECO:0000256" key="3">
    <source>
        <dbReference type="ARBA" id="ARBA00012729"/>
    </source>
</evidence>
<evidence type="ECO:0000256" key="13">
    <source>
        <dbReference type="ARBA" id="ARBA00023326"/>
    </source>
</evidence>
<evidence type="ECO:0000256" key="2">
    <source>
        <dbReference type="ARBA" id="ARBA00004191"/>
    </source>
</evidence>
<keyword evidence="10" id="KW-0325">Glycoprotein</keyword>
<feature type="domain" description="GH18" evidence="17">
    <location>
        <begin position="23"/>
        <end position="315"/>
    </location>
</feature>
<dbReference type="PANTHER" id="PTHR45708">
    <property type="entry name" value="ENDOCHITINASE"/>
    <property type="match status" value="1"/>
</dbReference>
<dbReference type="GO" id="GO:0005576">
    <property type="term" value="C:extracellular region"/>
    <property type="evidence" value="ECO:0007669"/>
    <property type="project" value="TreeGrafter"/>
</dbReference>
<feature type="region of interest" description="Disordered" evidence="15">
    <location>
        <begin position="544"/>
        <end position="568"/>
    </location>
</feature>
<dbReference type="GO" id="GO:0000272">
    <property type="term" value="P:polysaccharide catabolic process"/>
    <property type="evidence" value="ECO:0007669"/>
    <property type="project" value="UniProtKB-KW"/>
</dbReference>
<evidence type="ECO:0000256" key="9">
    <source>
        <dbReference type="ARBA" id="ARBA00023024"/>
    </source>
</evidence>
<keyword evidence="8 14" id="KW-0378">Hydrolase</keyword>
<evidence type="ECO:0000256" key="12">
    <source>
        <dbReference type="ARBA" id="ARBA00023295"/>
    </source>
</evidence>
<dbReference type="InterPro" id="IPR001579">
    <property type="entry name" value="Glyco_hydro_18_chit_AS"/>
</dbReference>
<dbReference type="InterPro" id="IPR017853">
    <property type="entry name" value="GH"/>
</dbReference>
<sequence length="674" mass="69353">MLPIKALLSTAILASTALAGATNQVALYWGQNGVGLEEAAGGQERLAAYCDNSDVDIVLLSFLNFFPDPLNLNFANQCGDTFESGLLHCQRIGEDIKTCQANGKKVLLSLGGAAGNYGFESTGSATEFATTLWNKFGAGEDDERPFDDAIVDGFDFDIERPNANGNSLGYPELATALRSKFSEDSSKQYYLSAAPQCPYPDTLLGDLLNEVPLDYAFIQFYNNPCSIDQQFNYATWQTFAESSPNSDIQLFVGVPATSNIAGYVDPEELSAAIDQIKCDANFAGVSLWDASGAWSNVDGNGDNYAAQVKRVLNDNVCEEPSPSSSSDEPSSTDESTTDEATSEEPSATEEPTAEESTTEEPSAEETSSSSSSTAHYYGNSTTSSTTSSSSLTSTQAAGSASITDATTTTGSSSKAPSTTGTGSGNGLVTVTDVHQTVITVTSCSENKCHATPVTTGYVVVTDLHTVYTTYCPLTNSEVVVPVKTATVKSTTVATESCSTTATTAGANKEVVTEASAAPATTTTTAKGAEYPKTVAAGSTTTITTTKDHKEEQGVATTTKAAESSSTGAPAPVVVVSSSAVSSAPAPASASGVVVVSSAVPVGTSAGETIYTTIEVTSTTAPYPIPTSVVSAHNGTYGAGNGTAPVVTYEGAAAGVNGLNSAWFTLPLMLAALAF</sequence>
<dbReference type="Proteomes" id="UP000253472">
    <property type="component" value="Unassembled WGS sequence"/>
</dbReference>
<feature type="compositionally biased region" description="Low complexity" evidence="15">
    <location>
        <begin position="364"/>
        <end position="401"/>
    </location>
</feature>
<feature type="chain" id="PRO_5016991958" description="chitinase" evidence="16">
    <location>
        <begin position="20"/>
        <end position="674"/>
    </location>
</feature>
<organism evidence="18 19">
    <name type="scientific">Candida viswanathii</name>
    <dbReference type="NCBI Taxonomy" id="5486"/>
    <lineage>
        <taxon>Eukaryota</taxon>
        <taxon>Fungi</taxon>
        <taxon>Dikarya</taxon>
        <taxon>Ascomycota</taxon>
        <taxon>Saccharomycotina</taxon>
        <taxon>Pichiomycetes</taxon>
        <taxon>Debaryomycetaceae</taxon>
        <taxon>Candida/Lodderomyces clade</taxon>
        <taxon>Candida</taxon>
    </lineage>
</organism>
<feature type="compositionally biased region" description="Low complexity" evidence="15">
    <location>
        <begin position="555"/>
        <end position="568"/>
    </location>
</feature>
<dbReference type="InterPro" id="IPR001223">
    <property type="entry name" value="Glyco_hydro18_cat"/>
</dbReference>
<dbReference type="GO" id="GO:0008061">
    <property type="term" value="F:chitin binding"/>
    <property type="evidence" value="ECO:0007669"/>
    <property type="project" value="UniProtKB-KW"/>
</dbReference>
<evidence type="ECO:0000256" key="15">
    <source>
        <dbReference type="SAM" id="MobiDB-lite"/>
    </source>
</evidence>
<comment type="catalytic activity">
    <reaction evidence="1">
        <text>Random endo-hydrolysis of N-acetyl-beta-D-glucosaminide (1-&gt;4)-beta-linkages in chitin and chitodextrins.</text>
        <dbReference type="EC" id="3.2.1.14"/>
    </reaction>
</comment>
<evidence type="ECO:0000256" key="11">
    <source>
        <dbReference type="ARBA" id="ARBA00023277"/>
    </source>
</evidence>
<accession>A0A367YHB2</accession>
<dbReference type="AlphaFoldDB" id="A0A367YHB2"/>
<dbReference type="STRING" id="5486.A0A367YHB2"/>
<feature type="region of interest" description="Disordered" evidence="15">
    <location>
        <begin position="316"/>
        <end position="427"/>
    </location>
</feature>
<feature type="compositionally biased region" description="Acidic residues" evidence="15">
    <location>
        <begin position="351"/>
        <end position="363"/>
    </location>
</feature>
<keyword evidence="7 16" id="KW-0732">Signal</keyword>
<comment type="subcellular location">
    <subcellularLocation>
        <location evidence="2">Secreted</location>
        <location evidence="2">Cell wall</location>
    </subcellularLocation>
</comment>